<dbReference type="InterPro" id="IPR036286">
    <property type="entry name" value="LexA/Signal_pep-like_sf"/>
</dbReference>
<evidence type="ECO:0000313" key="8">
    <source>
        <dbReference type="Proteomes" id="UP001064896"/>
    </source>
</evidence>
<feature type="region of interest" description="Disordered" evidence="4">
    <location>
        <begin position="128"/>
        <end position="155"/>
    </location>
</feature>
<evidence type="ECO:0000256" key="2">
    <source>
        <dbReference type="ARBA" id="ARBA00023125"/>
    </source>
</evidence>
<feature type="transmembrane region" description="Helical" evidence="5">
    <location>
        <begin position="35"/>
        <end position="54"/>
    </location>
</feature>
<dbReference type="CDD" id="cd00093">
    <property type="entry name" value="HTH_XRE"/>
    <property type="match status" value="1"/>
</dbReference>
<accession>A0ABN6BTX8</accession>
<dbReference type="InterPro" id="IPR001387">
    <property type="entry name" value="Cro/C1-type_HTH"/>
</dbReference>
<evidence type="ECO:0000256" key="3">
    <source>
        <dbReference type="ARBA" id="ARBA00023163"/>
    </source>
</evidence>
<keyword evidence="5" id="KW-1133">Transmembrane helix</keyword>
<keyword evidence="2" id="KW-0238">DNA-binding</keyword>
<dbReference type="Proteomes" id="UP001064896">
    <property type="component" value="Chromosome"/>
</dbReference>
<gene>
    <name evidence="7" type="primary">prtR</name>
    <name evidence="7" type="ORF">PSm6_22980</name>
</gene>
<name>A0ABN6BTX8_9PSED</name>
<dbReference type="Gene3D" id="1.10.260.40">
    <property type="entry name" value="lambda repressor-like DNA-binding domains"/>
    <property type="match status" value="1"/>
</dbReference>
<feature type="domain" description="HTH cro/C1-type" evidence="6">
    <location>
        <begin position="69"/>
        <end position="124"/>
    </location>
</feature>
<dbReference type="InterPro" id="IPR015927">
    <property type="entry name" value="Peptidase_S24_S26A/B/C"/>
</dbReference>
<dbReference type="PANTHER" id="PTHR40661:SF2">
    <property type="entry name" value="HTH-TYPE TRANSCRIPTIONAL REGULATOR PRTR"/>
    <property type="match status" value="1"/>
</dbReference>
<evidence type="ECO:0000256" key="4">
    <source>
        <dbReference type="SAM" id="MobiDB-lite"/>
    </source>
</evidence>
<dbReference type="InterPro" id="IPR010982">
    <property type="entry name" value="Lambda_DNA-bd_dom_sf"/>
</dbReference>
<evidence type="ECO:0000256" key="5">
    <source>
        <dbReference type="SAM" id="Phobius"/>
    </source>
</evidence>
<dbReference type="CDD" id="cd06529">
    <property type="entry name" value="S24_LexA-like"/>
    <property type="match status" value="1"/>
</dbReference>
<keyword evidence="8" id="KW-1185">Reference proteome</keyword>
<dbReference type="Pfam" id="PF01381">
    <property type="entry name" value="HTH_3"/>
    <property type="match status" value="1"/>
</dbReference>
<dbReference type="SUPFAM" id="SSF47413">
    <property type="entry name" value="lambda repressor-like DNA-binding domains"/>
    <property type="match status" value="1"/>
</dbReference>
<dbReference type="Pfam" id="PF00717">
    <property type="entry name" value="Peptidase_S24"/>
    <property type="match status" value="1"/>
</dbReference>
<keyword evidence="5" id="KW-0472">Membrane</keyword>
<organism evidence="7 8">
    <name type="scientific">Pseudomonas solani</name>
    <dbReference type="NCBI Taxonomy" id="2731552"/>
    <lineage>
        <taxon>Bacteria</taxon>
        <taxon>Pseudomonadati</taxon>
        <taxon>Pseudomonadota</taxon>
        <taxon>Gammaproteobacteria</taxon>
        <taxon>Pseudomonadales</taxon>
        <taxon>Pseudomonadaceae</taxon>
        <taxon>Pseudomonas</taxon>
    </lineage>
</organism>
<evidence type="ECO:0000259" key="6">
    <source>
        <dbReference type="SMART" id="SM00530"/>
    </source>
</evidence>
<dbReference type="SUPFAM" id="SSF51306">
    <property type="entry name" value="LexA/Signal peptidase"/>
    <property type="match status" value="1"/>
</dbReference>
<keyword evidence="5" id="KW-0812">Transmembrane</keyword>
<dbReference type="SMART" id="SM00530">
    <property type="entry name" value="HTH_XRE"/>
    <property type="match status" value="1"/>
</dbReference>
<protein>
    <submittedName>
        <fullName evidence="7">HTH-type transcriptional regulator PrtR</fullName>
    </submittedName>
</protein>
<proteinExistence type="predicted"/>
<sequence>MVARSGGGRETRGIPRATVGVASERWRKGVPWGRILHIVITSYSLYYIGLLAAGNTARNVAPMKKWNLLAKARMKDLGVTQEQLAERLHVTQGAVAHWLGGRREPGLNRINQILGALHMPPLSIGGQAVQSSMAPDDGRQDADAPDGVAPMTIRESDSSRYEYEIELPLLREAEGDPDPASALEELDYSGIRFSRHALKQRQIEPEQVACVIVSGDSMEPVFPDGAVLGIDRGRCEVVDGKVYALVDEGMLRIKVLHRLPAGQIRLRSYKREEYPDEERPLAGIQVIGQVFWSSVLW</sequence>
<keyword evidence="1" id="KW-0805">Transcription regulation</keyword>
<dbReference type="InterPro" id="IPR039418">
    <property type="entry name" value="LexA-like"/>
</dbReference>
<reference evidence="7" key="1">
    <citation type="submission" date="2020-05" db="EMBL/GenBank/DDBJ databases">
        <title>Complete genome sequence of Pseudomonas sp. Sm006.</title>
        <authorList>
            <person name="Takeuchi K."/>
            <person name="Someya N."/>
        </authorList>
    </citation>
    <scope>NUCLEOTIDE SEQUENCE</scope>
    <source>
        <strain evidence="7">Sm006</strain>
    </source>
</reference>
<keyword evidence="3" id="KW-0804">Transcription</keyword>
<evidence type="ECO:0000256" key="1">
    <source>
        <dbReference type="ARBA" id="ARBA00023015"/>
    </source>
</evidence>
<dbReference type="EMBL" id="AP023081">
    <property type="protein sequence ID" value="BCD85891.1"/>
    <property type="molecule type" value="Genomic_DNA"/>
</dbReference>
<dbReference type="Gene3D" id="2.10.109.10">
    <property type="entry name" value="Umud Fragment, subunit A"/>
    <property type="match status" value="1"/>
</dbReference>
<dbReference type="PANTHER" id="PTHR40661">
    <property type="match status" value="1"/>
</dbReference>
<evidence type="ECO:0000313" key="7">
    <source>
        <dbReference type="EMBL" id="BCD85891.1"/>
    </source>
</evidence>